<organism evidence="1 2">
    <name type="scientific">Microbacterium candidum</name>
    <dbReference type="NCBI Taxonomy" id="3041922"/>
    <lineage>
        <taxon>Bacteria</taxon>
        <taxon>Bacillati</taxon>
        <taxon>Actinomycetota</taxon>
        <taxon>Actinomycetes</taxon>
        <taxon>Micrococcales</taxon>
        <taxon>Microbacteriaceae</taxon>
        <taxon>Microbacterium</taxon>
    </lineage>
</organism>
<dbReference type="InterPro" id="IPR043733">
    <property type="entry name" value="DUF5677"/>
</dbReference>
<proteinExistence type="predicted"/>
<protein>
    <submittedName>
        <fullName evidence="1">DUF5677 domain-containing protein</fullName>
    </submittedName>
</protein>
<sequence>MQQVPEPALVDWIRDCVAQIRDASEFTVSTVHSDEFLLLYGLIARTFRYSDAHLTLVDEGMDGESVPLARAALEHAVTLQWIFVVDGGVTKFRNSIAHDRNDHYGNLANWMDNDELRRAVEKLDSPPEGKRLGSFMSMLRELDHKNFLEMNYHLLSQQVHVTHSAVTSFLMQGDADELHILYEQEYPYRYQAIYVCAIACMLARWVLARLTSDEVLLAELDRVSDDLLLPMQLADNITPPLKRRKGI</sequence>
<evidence type="ECO:0000313" key="1">
    <source>
        <dbReference type="EMBL" id="MDL9980080.1"/>
    </source>
</evidence>
<accession>A0ABT7N048</accession>
<dbReference type="Pfam" id="PF18928">
    <property type="entry name" value="DUF5677"/>
    <property type="match status" value="1"/>
</dbReference>
<comment type="caution">
    <text evidence="1">The sequence shown here is derived from an EMBL/GenBank/DDBJ whole genome shotgun (WGS) entry which is preliminary data.</text>
</comment>
<reference evidence="1 2" key="1">
    <citation type="submission" date="2023-06" db="EMBL/GenBank/DDBJ databases">
        <title>Microbacterium sp. nov., isolated from a waste landfill.</title>
        <authorList>
            <person name="Wen W."/>
        </authorList>
    </citation>
    <scope>NUCLEOTIDE SEQUENCE [LARGE SCALE GENOMIC DNA]</scope>
    <source>
        <strain evidence="1 2">ASV49</strain>
    </source>
</reference>
<dbReference type="RefSeq" id="WP_286289011.1">
    <property type="nucleotide sequence ID" value="NZ_JASXSZ010000003.1"/>
</dbReference>
<evidence type="ECO:0000313" key="2">
    <source>
        <dbReference type="Proteomes" id="UP001235064"/>
    </source>
</evidence>
<dbReference type="EMBL" id="JASXSZ010000003">
    <property type="protein sequence ID" value="MDL9980080.1"/>
    <property type="molecule type" value="Genomic_DNA"/>
</dbReference>
<keyword evidence="2" id="KW-1185">Reference proteome</keyword>
<gene>
    <name evidence="1" type="ORF">QSV35_12125</name>
</gene>
<name>A0ABT7N048_9MICO</name>
<dbReference type="Proteomes" id="UP001235064">
    <property type="component" value="Unassembled WGS sequence"/>
</dbReference>